<dbReference type="GO" id="GO:0044718">
    <property type="term" value="P:siderophore transmembrane transport"/>
    <property type="evidence" value="ECO:0007669"/>
    <property type="project" value="TreeGrafter"/>
</dbReference>
<dbReference type="Pfam" id="PF00593">
    <property type="entry name" value="TonB_dep_Rec_b-barrel"/>
    <property type="match status" value="1"/>
</dbReference>
<reference evidence="14" key="1">
    <citation type="journal article" date="2014" name="Int. J. Syst. Evol. Microbiol.">
        <title>Complete genome sequence of Corynebacterium casei LMG S-19264T (=DSM 44701T), isolated from a smear-ripened cheese.</title>
        <authorList>
            <consortium name="US DOE Joint Genome Institute (JGI-PGF)"/>
            <person name="Walter F."/>
            <person name="Albersmeier A."/>
            <person name="Kalinowski J."/>
            <person name="Ruckert C."/>
        </authorList>
    </citation>
    <scope>NUCLEOTIDE SEQUENCE</scope>
    <source>
        <strain evidence="14">CGMCC 1.15763</strain>
    </source>
</reference>
<evidence type="ECO:0000256" key="2">
    <source>
        <dbReference type="ARBA" id="ARBA00022448"/>
    </source>
</evidence>
<dbReference type="PROSITE" id="PS52016">
    <property type="entry name" value="TONB_DEPENDENT_REC_3"/>
    <property type="match status" value="1"/>
</dbReference>
<protein>
    <recommendedName>
        <fullName evidence="16">Hemoglobin/transferrin/lactoferrin receptor protein</fullName>
    </recommendedName>
</protein>
<evidence type="ECO:0000313" key="14">
    <source>
        <dbReference type="EMBL" id="GGG89081.1"/>
    </source>
</evidence>
<dbReference type="Gene3D" id="2.40.170.20">
    <property type="entry name" value="TonB-dependent receptor, beta-barrel domain"/>
    <property type="match status" value="1"/>
</dbReference>
<dbReference type="InterPro" id="IPR010917">
    <property type="entry name" value="TonB_rcpt_CS"/>
</dbReference>
<keyword evidence="7 10" id="KW-0472">Membrane</keyword>
<dbReference type="Proteomes" id="UP000633278">
    <property type="component" value="Unassembled WGS sequence"/>
</dbReference>
<dbReference type="Gene3D" id="2.170.130.10">
    <property type="entry name" value="TonB-dependent receptor, plug domain"/>
    <property type="match status" value="1"/>
</dbReference>
<dbReference type="PANTHER" id="PTHR30069:SF29">
    <property type="entry name" value="HEMOGLOBIN AND HEMOGLOBIN-HAPTOGLOBIN-BINDING PROTEIN 1-RELATED"/>
    <property type="match status" value="1"/>
</dbReference>
<keyword evidence="6 11" id="KW-0798">TonB box</keyword>
<gene>
    <name evidence="14" type="ORF">GCM10011416_01860</name>
</gene>
<dbReference type="InterPro" id="IPR039426">
    <property type="entry name" value="TonB-dep_rcpt-like"/>
</dbReference>
<keyword evidence="5" id="KW-0732">Signal</keyword>
<evidence type="ECO:0000256" key="10">
    <source>
        <dbReference type="PROSITE-ProRule" id="PRU01360"/>
    </source>
</evidence>
<accession>A0A917HT13</accession>
<evidence type="ECO:0000256" key="6">
    <source>
        <dbReference type="ARBA" id="ARBA00023077"/>
    </source>
</evidence>
<dbReference type="InterPro" id="IPR037066">
    <property type="entry name" value="Plug_dom_sf"/>
</dbReference>
<evidence type="ECO:0000259" key="12">
    <source>
        <dbReference type="Pfam" id="PF00593"/>
    </source>
</evidence>
<evidence type="ECO:0000256" key="11">
    <source>
        <dbReference type="RuleBase" id="RU003357"/>
    </source>
</evidence>
<evidence type="ECO:0000256" key="7">
    <source>
        <dbReference type="ARBA" id="ARBA00023136"/>
    </source>
</evidence>
<evidence type="ECO:0000256" key="5">
    <source>
        <dbReference type="ARBA" id="ARBA00022729"/>
    </source>
</evidence>
<comment type="similarity">
    <text evidence="10 11">Belongs to the TonB-dependent receptor family.</text>
</comment>
<dbReference type="InterPro" id="IPR012910">
    <property type="entry name" value="Plug_dom"/>
</dbReference>
<keyword evidence="3 10" id="KW-1134">Transmembrane beta strand</keyword>
<keyword evidence="15" id="KW-1185">Reference proteome</keyword>
<evidence type="ECO:0000256" key="8">
    <source>
        <dbReference type="ARBA" id="ARBA00023170"/>
    </source>
</evidence>
<evidence type="ECO:0000256" key="4">
    <source>
        <dbReference type="ARBA" id="ARBA00022692"/>
    </source>
</evidence>
<evidence type="ECO:0008006" key="16">
    <source>
        <dbReference type="Google" id="ProtNLM"/>
    </source>
</evidence>
<reference evidence="14" key="2">
    <citation type="submission" date="2020-09" db="EMBL/GenBank/DDBJ databases">
        <authorList>
            <person name="Sun Q."/>
            <person name="Zhou Y."/>
        </authorList>
    </citation>
    <scope>NUCLEOTIDE SEQUENCE</scope>
    <source>
        <strain evidence="14">CGMCC 1.15763</strain>
    </source>
</reference>
<feature type="domain" description="TonB-dependent receptor plug" evidence="13">
    <location>
        <begin position="104"/>
        <end position="210"/>
    </location>
</feature>
<dbReference type="AlphaFoldDB" id="A0A917HT13"/>
<keyword evidence="9 10" id="KW-0998">Cell outer membrane</keyword>
<keyword evidence="8" id="KW-0675">Receptor</keyword>
<name>A0A917HT13_9FLAO</name>
<dbReference type="InterPro" id="IPR036942">
    <property type="entry name" value="Beta-barrel_TonB_sf"/>
</dbReference>
<dbReference type="PROSITE" id="PS01156">
    <property type="entry name" value="TONB_DEPENDENT_REC_2"/>
    <property type="match status" value="1"/>
</dbReference>
<organism evidence="14 15">
    <name type="scientific">Polaribacter pacificus</name>
    <dbReference type="NCBI Taxonomy" id="1775173"/>
    <lineage>
        <taxon>Bacteria</taxon>
        <taxon>Pseudomonadati</taxon>
        <taxon>Bacteroidota</taxon>
        <taxon>Flavobacteriia</taxon>
        <taxon>Flavobacteriales</taxon>
        <taxon>Flavobacteriaceae</taxon>
    </lineage>
</organism>
<evidence type="ECO:0000256" key="3">
    <source>
        <dbReference type="ARBA" id="ARBA00022452"/>
    </source>
</evidence>
<evidence type="ECO:0000256" key="9">
    <source>
        <dbReference type="ARBA" id="ARBA00023237"/>
    </source>
</evidence>
<dbReference type="InterPro" id="IPR000531">
    <property type="entry name" value="Beta-barrel_TonB"/>
</dbReference>
<keyword evidence="4 10" id="KW-0812">Transmembrane</keyword>
<comment type="caution">
    <text evidence="14">The sequence shown here is derived from an EMBL/GenBank/DDBJ whole genome shotgun (WGS) entry which is preliminary data.</text>
</comment>
<evidence type="ECO:0000313" key="15">
    <source>
        <dbReference type="Proteomes" id="UP000633278"/>
    </source>
</evidence>
<dbReference type="Pfam" id="PF07715">
    <property type="entry name" value="Plug"/>
    <property type="match status" value="1"/>
</dbReference>
<feature type="domain" description="TonB-dependent receptor-like beta-barrel" evidence="12">
    <location>
        <begin position="331"/>
        <end position="766"/>
    </location>
</feature>
<evidence type="ECO:0000259" key="13">
    <source>
        <dbReference type="Pfam" id="PF07715"/>
    </source>
</evidence>
<keyword evidence="2 10" id="KW-0813">Transport</keyword>
<dbReference type="SUPFAM" id="SSF49464">
    <property type="entry name" value="Carboxypeptidase regulatory domain-like"/>
    <property type="match status" value="1"/>
</dbReference>
<evidence type="ECO:0000256" key="1">
    <source>
        <dbReference type="ARBA" id="ARBA00004571"/>
    </source>
</evidence>
<dbReference type="EMBL" id="BMJW01000001">
    <property type="protein sequence ID" value="GGG89081.1"/>
    <property type="molecule type" value="Genomic_DNA"/>
</dbReference>
<comment type="subcellular location">
    <subcellularLocation>
        <location evidence="1 10">Cell outer membrane</location>
        <topology evidence="1 10">Multi-pass membrane protein</topology>
    </subcellularLocation>
</comment>
<dbReference type="Pfam" id="PF13715">
    <property type="entry name" value="CarbopepD_reg_2"/>
    <property type="match status" value="1"/>
</dbReference>
<dbReference type="GO" id="GO:0009279">
    <property type="term" value="C:cell outer membrane"/>
    <property type="evidence" value="ECO:0007669"/>
    <property type="project" value="UniProtKB-SubCell"/>
</dbReference>
<dbReference type="SUPFAM" id="SSF56935">
    <property type="entry name" value="Porins"/>
    <property type="match status" value="1"/>
</dbReference>
<proteinExistence type="inferred from homology"/>
<dbReference type="GO" id="GO:0015344">
    <property type="term" value="F:siderophore uptake transmembrane transporter activity"/>
    <property type="evidence" value="ECO:0007669"/>
    <property type="project" value="TreeGrafter"/>
</dbReference>
<sequence length="793" mass="89370">MLLSQIATSQILTVKDKTTQEPLIYASVISKNLNIFLTTDTKGQLDISKLKNATRIEIQLVGYKTRIKSYKQLEALNFIISLEHTELFLDEVVVSGTRWKQRSNNIPSKISSILTKDIVLQNPQTAADLLAISGKVFVQKSQQGGGSPMIRGFATNRLLYTVDGIRMNTAIFRGGNIQNVINLDPFAIEKTEVFFGPGSVIYGSDAIGGVMSFTTLTPQLSKNNKLLVSGKSTARIASANNEKTAHLDINLGWEKWALVSSITSWDFDHLRQGSNGPNDYIKPYYVETQNGLDVVVNQSNPLLQIPTAYAQFNFMQKVRFKPSEKWDLQYGFHYSKTSNYGRYDRHNRTRNGTARYAEWNYGPQKWVMSSLNTTYTNETWAYKEVQLRLAQQWFEESRIDRSLHKTDRSTAVEKVNAFSINLDFLKEINSKNTLFYGAEYVSNKVASTGEIRDISNNTTTVGPSRYPESTWKSMGMYVNNEHTFSKTFTSQIGLRYNYFMLDADFKNNAAFFPLPFQDAELQNGAITGSIGGVYRPSESWVFRTNFATAFRAPNVDDIGKIFDSEPGALTVPNPNLKAEYAYSIDFGAAKVFDQFLKIDATIYYTQLKNALVRRDFLLNGQSTILYDGELSKVQAIQNAAEANVYGFQTGFKLTLNSNFNLSSDFNYQVGSEELDDGTSSASRHAAPFFGSTRFSYHTDRLEIQLYSDYQGRRDFEDLAKDEQGKDEIYAKDSKGNNYSPSWYTLNLKSSLTLTKNLTANLGIENLTDQRYRSYSSGVSAAGRNFVLSVNAVF</sequence>
<dbReference type="InterPro" id="IPR008969">
    <property type="entry name" value="CarboxyPept-like_regulatory"/>
</dbReference>
<dbReference type="PANTHER" id="PTHR30069">
    <property type="entry name" value="TONB-DEPENDENT OUTER MEMBRANE RECEPTOR"/>
    <property type="match status" value="1"/>
</dbReference>